<proteinExistence type="predicted"/>
<feature type="transmembrane region" description="Helical" evidence="7">
    <location>
        <begin position="899"/>
        <end position="921"/>
    </location>
</feature>
<feature type="coiled-coil region" evidence="6">
    <location>
        <begin position="1112"/>
        <end position="1181"/>
    </location>
</feature>
<keyword evidence="6" id="KW-0175">Coiled coil</keyword>
<dbReference type="EMBL" id="WTPW01000328">
    <property type="protein sequence ID" value="KAF0522446.1"/>
    <property type="molecule type" value="Genomic_DNA"/>
</dbReference>
<keyword evidence="5 7" id="KW-0472">Membrane</keyword>
<comment type="caution">
    <text evidence="9">The sequence shown here is derived from an EMBL/GenBank/DDBJ whole genome shotgun (WGS) entry which is preliminary data.</text>
</comment>
<feature type="transmembrane region" description="Helical" evidence="7">
    <location>
        <begin position="972"/>
        <end position="993"/>
    </location>
</feature>
<dbReference type="InterPro" id="IPR005821">
    <property type="entry name" value="Ion_trans_dom"/>
</dbReference>
<protein>
    <submittedName>
        <fullName evidence="9">Transient receptor potential cation channel subfamily a member 1-like</fullName>
    </submittedName>
</protein>
<dbReference type="InterPro" id="IPR024862">
    <property type="entry name" value="TRPV"/>
</dbReference>
<keyword evidence="9" id="KW-0675">Receptor</keyword>
<comment type="subcellular location">
    <subcellularLocation>
        <location evidence="1">Membrane</location>
        <topology evidence="1">Multi-pass membrane protein</topology>
    </subcellularLocation>
</comment>
<dbReference type="GO" id="GO:0005216">
    <property type="term" value="F:monoatomic ion channel activity"/>
    <property type="evidence" value="ECO:0007669"/>
    <property type="project" value="InterPro"/>
</dbReference>
<dbReference type="SUPFAM" id="SSF69322">
    <property type="entry name" value="Tricorn protease domain 2"/>
    <property type="match status" value="1"/>
</dbReference>
<dbReference type="PANTHER" id="PTHR10582:SF2">
    <property type="entry name" value="INACTIVE"/>
    <property type="match status" value="1"/>
</dbReference>
<dbReference type="GO" id="GO:0005886">
    <property type="term" value="C:plasma membrane"/>
    <property type="evidence" value="ECO:0007669"/>
    <property type="project" value="TreeGrafter"/>
</dbReference>
<evidence type="ECO:0000256" key="2">
    <source>
        <dbReference type="ARBA" id="ARBA00022692"/>
    </source>
</evidence>
<dbReference type="AlphaFoldDB" id="A0A8H4ENF5"/>
<evidence type="ECO:0000256" key="3">
    <source>
        <dbReference type="ARBA" id="ARBA00022737"/>
    </source>
</evidence>
<keyword evidence="10" id="KW-1185">Reference proteome</keyword>
<reference evidence="9 10" key="1">
    <citation type="journal article" date="2019" name="Environ. Microbiol.">
        <title>At the nexus of three kingdoms: the genome of the mycorrhizal fungus Gigaspora margarita provides insights into plant, endobacterial and fungal interactions.</title>
        <authorList>
            <person name="Venice F."/>
            <person name="Ghignone S."/>
            <person name="Salvioli di Fossalunga A."/>
            <person name="Amselem J."/>
            <person name="Novero M."/>
            <person name="Xianan X."/>
            <person name="Sedzielewska Toro K."/>
            <person name="Morin E."/>
            <person name="Lipzen A."/>
            <person name="Grigoriev I.V."/>
            <person name="Henrissat B."/>
            <person name="Martin F.M."/>
            <person name="Bonfante P."/>
        </authorList>
    </citation>
    <scope>NUCLEOTIDE SEQUENCE [LARGE SCALE GENOMIC DNA]</scope>
    <source>
        <strain evidence="9 10">BEG34</strain>
    </source>
</reference>
<evidence type="ECO:0000313" key="10">
    <source>
        <dbReference type="Proteomes" id="UP000439903"/>
    </source>
</evidence>
<evidence type="ECO:0000259" key="8">
    <source>
        <dbReference type="Pfam" id="PF00520"/>
    </source>
</evidence>
<feature type="transmembrane region" description="Helical" evidence="7">
    <location>
        <begin position="837"/>
        <end position="855"/>
    </location>
</feature>
<feature type="transmembrane region" description="Helical" evidence="7">
    <location>
        <begin position="798"/>
        <end position="817"/>
    </location>
</feature>
<evidence type="ECO:0000313" key="9">
    <source>
        <dbReference type="EMBL" id="KAF0522446.1"/>
    </source>
</evidence>
<feature type="transmembrane region" description="Helical" evidence="7">
    <location>
        <begin position="861"/>
        <end position="879"/>
    </location>
</feature>
<feature type="domain" description="Ion transport" evidence="8">
    <location>
        <begin position="771"/>
        <end position="1038"/>
    </location>
</feature>
<dbReference type="GO" id="GO:0098703">
    <property type="term" value="P:calcium ion import across plasma membrane"/>
    <property type="evidence" value="ECO:0007669"/>
    <property type="project" value="TreeGrafter"/>
</dbReference>
<evidence type="ECO:0000256" key="5">
    <source>
        <dbReference type="ARBA" id="ARBA00023136"/>
    </source>
</evidence>
<evidence type="ECO:0000256" key="1">
    <source>
        <dbReference type="ARBA" id="ARBA00004141"/>
    </source>
</evidence>
<dbReference type="Pfam" id="PF00520">
    <property type="entry name" value="Ion_trans"/>
    <property type="match status" value="1"/>
</dbReference>
<feature type="transmembrane region" description="Helical" evidence="7">
    <location>
        <begin position="770"/>
        <end position="792"/>
    </location>
</feature>
<evidence type="ECO:0000256" key="4">
    <source>
        <dbReference type="ARBA" id="ARBA00022989"/>
    </source>
</evidence>
<evidence type="ECO:0000256" key="7">
    <source>
        <dbReference type="SAM" id="Phobius"/>
    </source>
</evidence>
<organism evidence="9 10">
    <name type="scientific">Gigaspora margarita</name>
    <dbReference type="NCBI Taxonomy" id="4874"/>
    <lineage>
        <taxon>Eukaryota</taxon>
        <taxon>Fungi</taxon>
        <taxon>Fungi incertae sedis</taxon>
        <taxon>Mucoromycota</taxon>
        <taxon>Glomeromycotina</taxon>
        <taxon>Glomeromycetes</taxon>
        <taxon>Diversisporales</taxon>
        <taxon>Gigasporaceae</taxon>
        <taxon>Gigaspora</taxon>
    </lineage>
</organism>
<name>A0A8H4ENF5_GIGMA</name>
<dbReference type="OrthoDB" id="6068913at2759"/>
<accession>A0A8H4ENF5</accession>
<gene>
    <name evidence="9" type="ORF">F8M41_015549</name>
</gene>
<dbReference type="PANTHER" id="PTHR10582">
    <property type="entry name" value="TRANSIENT RECEPTOR POTENTIAL ION CHANNEL PROTEIN"/>
    <property type="match status" value="1"/>
</dbReference>
<dbReference type="Proteomes" id="UP000439903">
    <property type="component" value="Unassembled WGS sequence"/>
</dbReference>
<feature type="transmembrane region" description="Helical" evidence="7">
    <location>
        <begin position="1005"/>
        <end position="1032"/>
    </location>
</feature>
<keyword evidence="4 7" id="KW-1133">Transmembrane helix</keyword>
<keyword evidence="2 7" id="KW-0812">Transmembrane</keyword>
<sequence>MSLSEPEELIVEDHTSHPHRGKEINEYVFSLNMQYIVTWSYYDESIVGWSITNDLSNDLSIEPINSLNTDELKSLLNDDFYNLRLKRASDCKQFIILYFDQKYENYFAVIDITTKSRQILNVQGLKDNKLNAYLDDIAFLENGDLAIAKTNPVYRAYIFSKLKFNGKYQWTCKNSIELEKHYNGGYYKCKINKNGTLFMHFNTPLVITLWNLITRKFEMQYILNLNLPTNLYINRLEMISDNTLLAIAYTGGFNLAVYDYSTKSGIEIANKTFSDEIGELLKFCFIGSKDKERLFISFWNGKTKNYIIYILNPLTYTLDKSSDTNVLHDILNQNYEVINDYIIKIDKNNLSIKRLSQNENWKNYLQRKEHYVGSTFFNTKEIKQFILSILERYRSNQFLTQSYSDVSEEYPGDAYTWIVTNKYYVERFTYLKAQIKSNSMETSEIQFKSYDSANSYILEIKVLKNVDIIFVSSSGIRIFSVNSEKISIELIYFWKEDIQKISTQKAQQSINKHLISFKNKLDLDNGILPSPSFNEYDCYDGNVCYRTLKNNEIALKLYGKEIIQQSIRRNISSETNEILDNCYKFSISMFDNGDINNFLLSISQIAFALAELEKYNKNLRFTEKFLLKINLLIINDSYFKYINEHSLLSHLQYYGVYAHSYLSSTSFFDYLLFWISENWNLLEKHYPKIYKILKSPYLFYLSYFTKYPQKTIRLIFPLLNFATYSQNYSYYELLYLHDNSFTSLDISDSYKWWNIKALINFKWNTYGKQYYFLIWIIYSIFMCCFLIVSTISKSKISWNNQVILLIVTIFLGFIHFIFEVRQFIHKPMYYITSPWNWFDLASILFPTITSIIWLYDITLPVWIITISVFLLEIKFLLFFRVLEYFGTYFAIMIGVAQKIFSFLVVLGILVLAFAHSLHILLRPTTEYSYNQPSYTNDTNNPWNLVSTYQFISSNSTVEGSSLVEIPDDNTNMFALFSTSLLAVYFMLTGDSSAVSSWVYKNNWMLVFLMVIFSFFTTIYLLNLFITLLGAAVDETNNEESFLQLKCEILSEIELFWIYYEASYSELKKYLKKSTEDEEIFENLFPPVKKRLQELFPEIKELSENKDPNEEIKDTIKAQKDELLKDLKAQKDELLKDLKAQIDKTQINESLKDLKTQMDESLKNLKAQIDELLKDNQIDESLADKLKTQIDEALKDPINKFSELIEFIEKKESE</sequence>
<keyword evidence="3" id="KW-0677">Repeat</keyword>
<evidence type="ECO:0000256" key="6">
    <source>
        <dbReference type="SAM" id="Coils"/>
    </source>
</evidence>